<proteinExistence type="predicted"/>
<protein>
    <submittedName>
        <fullName evidence="1">Uncharacterized protein</fullName>
    </submittedName>
</protein>
<dbReference type="AlphaFoldDB" id="A0A455SIG4"/>
<accession>A0A455SIG4</accession>
<dbReference type="EMBL" id="AP019376">
    <property type="protein sequence ID" value="BBH86729.1"/>
    <property type="molecule type" value="Genomic_DNA"/>
</dbReference>
<evidence type="ECO:0000313" key="1">
    <source>
        <dbReference type="EMBL" id="BBH86729.1"/>
    </source>
</evidence>
<sequence>MYGNRELAVNGHVCLFSSVEICNQYSSELGKLSRGEGLEMALPFVAISYEMSFSPTTGQK</sequence>
<name>A0A455SIG4_9CHLR</name>
<reference evidence="1" key="1">
    <citation type="submission" date="2018-12" db="EMBL/GenBank/DDBJ databases">
        <title>Novel natural products biosynthetic potential of the class Ktedonobacteria.</title>
        <authorList>
            <person name="Zheng Y."/>
            <person name="Saitou A."/>
            <person name="Wang C.M."/>
            <person name="Toyoda A."/>
            <person name="Minakuchi Y."/>
            <person name="Sekiguchi Y."/>
            <person name="Ueda K."/>
            <person name="Takano H."/>
            <person name="Sakai Y."/>
            <person name="Yokota A."/>
            <person name="Yabe S."/>
        </authorList>
    </citation>
    <scope>NUCLEOTIDE SEQUENCE</scope>
    <source>
        <strain evidence="1">COM3</strain>
    </source>
</reference>
<organism evidence="1">
    <name type="scientific">Thermosporothrix sp. COM3</name>
    <dbReference type="NCBI Taxonomy" id="2490863"/>
    <lineage>
        <taxon>Bacteria</taxon>
        <taxon>Bacillati</taxon>
        <taxon>Chloroflexota</taxon>
        <taxon>Ktedonobacteria</taxon>
        <taxon>Ktedonobacterales</taxon>
        <taxon>Thermosporotrichaceae</taxon>
        <taxon>Thermosporothrix</taxon>
    </lineage>
</organism>
<gene>
    <name evidence="1" type="ORF">KTC_14800</name>
</gene>